<dbReference type="Proteomes" id="UP001164746">
    <property type="component" value="Chromosome 4"/>
</dbReference>
<evidence type="ECO:0000313" key="2">
    <source>
        <dbReference type="Proteomes" id="UP001164746"/>
    </source>
</evidence>
<evidence type="ECO:0000313" key="1">
    <source>
        <dbReference type="EMBL" id="WAR02382.1"/>
    </source>
</evidence>
<reference evidence="1" key="1">
    <citation type="submission" date="2022-11" db="EMBL/GenBank/DDBJ databases">
        <title>Centuries of genome instability and evolution in soft-shell clam transmissible cancer (bioRxiv).</title>
        <authorList>
            <person name="Hart S.F.M."/>
            <person name="Yonemitsu M.A."/>
            <person name="Giersch R.M."/>
            <person name="Beal B.F."/>
            <person name="Arriagada G."/>
            <person name="Davis B.W."/>
            <person name="Ostrander E.A."/>
            <person name="Goff S.P."/>
            <person name="Metzger M.J."/>
        </authorList>
    </citation>
    <scope>NUCLEOTIDE SEQUENCE</scope>
    <source>
        <strain evidence="1">MELC-2E11</strain>
        <tissue evidence="1">Siphon/mantle</tissue>
    </source>
</reference>
<name>A0ABY7E0M7_MYAAR</name>
<dbReference type="EMBL" id="CP111015">
    <property type="protein sequence ID" value="WAR02382.1"/>
    <property type="molecule type" value="Genomic_DNA"/>
</dbReference>
<sequence length="79" mass="9088">MDFSVNGGTEPKSDIQQVDIMTSSVCLIYFLIVKYNGKVTEIVVNYVHIQLIYIYTQDNIIIHLIFVMIKIFSKSVDNI</sequence>
<keyword evidence="2" id="KW-1185">Reference proteome</keyword>
<proteinExistence type="predicted"/>
<protein>
    <submittedName>
        <fullName evidence="1">Uncharacterized protein</fullName>
    </submittedName>
</protein>
<accession>A0ABY7E0M7</accession>
<gene>
    <name evidence="1" type="ORF">MAR_008940</name>
</gene>
<organism evidence="1 2">
    <name type="scientific">Mya arenaria</name>
    <name type="common">Soft-shell clam</name>
    <dbReference type="NCBI Taxonomy" id="6604"/>
    <lineage>
        <taxon>Eukaryota</taxon>
        <taxon>Metazoa</taxon>
        <taxon>Spiralia</taxon>
        <taxon>Lophotrochozoa</taxon>
        <taxon>Mollusca</taxon>
        <taxon>Bivalvia</taxon>
        <taxon>Autobranchia</taxon>
        <taxon>Heteroconchia</taxon>
        <taxon>Euheterodonta</taxon>
        <taxon>Imparidentia</taxon>
        <taxon>Neoheterodontei</taxon>
        <taxon>Myida</taxon>
        <taxon>Myoidea</taxon>
        <taxon>Myidae</taxon>
        <taxon>Mya</taxon>
    </lineage>
</organism>